<comment type="caution">
    <text evidence="6">The sequence shown here is derived from an EMBL/GenBank/DDBJ whole genome shotgun (WGS) entry which is preliminary data.</text>
</comment>
<dbReference type="Proteomes" id="UP001171945">
    <property type="component" value="Unassembled WGS sequence"/>
</dbReference>
<protein>
    <recommendedName>
        <fullName evidence="5">CRISPR type III-B/RAMP module-associated protein Cmr5</fullName>
    </recommendedName>
</protein>
<dbReference type="Pfam" id="PF09701">
    <property type="entry name" value="Cas_Cmr5"/>
    <property type="match status" value="1"/>
</dbReference>
<comment type="similarity">
    <text evidence="2">Belongs to the CRISPR system Cmr5 family.</text>
</comment>
<evidence type="ECO:0000313" key="7">
    <source>
        <dbReference type="Proteomes" id="UP001171945"/>
    </source>
</evidence>
<organism evidence="6 7">
    <name type="scientific">Candidatus Marithioploca araucensis</name>
    <dbReference type="NCBI Taxonomy" id="70273"/>
    <lineage>
        <taxon>Bacteria</taxon>
        <taxon>Pseudomonadati</taxon>
        <taxon>Pseudomonadota</taxon>
        <taxon>Gammaproteobacteria</taxon>
        <taxon>Thiotrichales</taxon>
        <taxon>Thiotrichaceae</taxon>
        <taxon>Candidatus Marithioploca</taxon>
    </lineage>
</organism>
<proteinExistence type="inferred from homology"/>
<keyword evidence="3" id="KW-0963">Cytoplasm</keyword>
<dbReference type="InterPro" id="IPR023101">
    <property type="entry name" value="AF1862-like_dom_sf"/>
</dbReference>
<evidence type="ECO:0000256" key="1">
    <source>
        <dbReference type="ARBA" id="ARBA00004496"/>
    </source>
</evidence>
<evidence type="ECO:0000313" key="6">
    <source>
        <dbReference type="EMBL" id="MDM8562043.1"/>
    </source>
</evidence>
<evidence type="ECO:0000256" key="2">
    <source>
        <dbReference type="ARBA" id="ARBA00006161"/>
    </source>
</evidence>
<dbReference type="EMBL" id="JAUCGM010000043">
    <property type="protein sequence ID" value="MDM8562043.1"/>
    <property type="molecule type" value="Genomic_DNA"/>
</dbReference>
<comment type="subcellular location">
    <subcellularLocation>
        <location evidence="1">Cytoplasm</location>
    </subcellularLocation>
</comment>
<dbReference type="NCBIfam" id="TIGR01881">
    <property type="entry name" value="cas_Cmr5"/>
    <property type="match status" value="1"/>
</dbReference>
<reference evidence="6" key="1">
    <citation type="submission" date="2023-06" db="EMBL/GenBank/DDBJ databases">
        <title>Uncultivated large filamentous bacteria from sulfidic sediments reveal new species and different genomic features in energy metabolism and defense.</title>
        <authorList>
            <person name="Fonseca A."/>
        </authorList>
    </citation>
    <scope>NUCLEOTIDE SEQUENCE</scope>
    <source>
        <strain evidence="6">HSG4</strain>
    </source>
</reference>
<accession>A0ABT7VQV0</accession>
<sequence length="142" mass="16130">MMQTMQQQRAAFALEGVECARRRLDEKQRKEYKSHVSALPFMIHANGLGQAMAFYKSKCTDSKGNENRDYALLYQLLSDWLSQEDQPFAGMELLEGITQTDMHAYITAQAEAMVFMSWVKKFATAFMQDDTGGDSDKPHSSV</sequence>
<evidence type="ECO:0000256" key="5">
    <source>
        <dbReference type="ARBA" id="ARBA00030001"/>
    </source>
</evidence>
<dbReference type="InterPro" id="IPR010160">
    <property type="entry name" value="CRISPR-assoc_prot_Cmr5"/>
</dbReference>
<name>A0ABT7VQV0_9GAMM</name>
<evidence type="ECO:0000256" key="3">
    <source>
        <dbReference type="ARBA" id="ARBA00022490"/>
    </source>
</evidence>
<gene>
    <name evidence="6" type="primary">cmr5</name>
    <name evidence="6" type="ORF">QUF54_01665</name>
</gene>
<keyword evidence="4" id="KW-0051">Antiviral defense</keyword>
<dbReference type="Gene3D" id="1.10.520.30">
    <property type="entry name" value="AF1862-like domain"/>
    <property type="match status" value="1"/>
</dbReference>
<keyword evidence="7" id="KW-1185">Reference proteome</keyword>
<evidence type="ECO:0000256" key="4">
    <source>
        <dbReference type="ARBA" id="ARBA00023118"/>
    </source>
</evidence>
<dbReference type="SUPFAM" id="SSF158568">
    <property type="entry name" value="AF1862-like"/>
    <property type="match status" value="1"/>
</dbReference>
<dbReference type="CDD" id="cd09749">
    <property type="entry name" value="Cmr5_III-B"/>
    <property type="match status" value="1"/>
</dbReference>